<dbReference type="EMBL" id="BMXA01000003">
    <property type="protein sequence ID" value="GHA10051.1"/>
    <property type="molecule type" value="Genomic_DNA"/>
</dbReference>
<protein>
    <submittedName>
        <fullName evidence="2">Uncharacterized protein</fullName>
    </submittedName>
</protein>
<evidence type="ECO:0000313" key="3">
    <source>
        <dbReference type="Proteomes" id="UP000614811"/>
    </source>
</evidence>
<feature type="transmembrane region" description="Helical" evidence="1">
    <location>
        <begin position="46"/>
        <end position="68"/>
    </location>
</feature>
<feature type="transmembrane region" description="Helical" evidence="1">
    <location>
        <begin position="21"/>
        <end position="40"/>
    </location>
</feature>
<gene>
    <name evidence="2" type="ORF">GCM10008090_19520</name>
</gene>
<accession>A0A918RRY7</accession>
<dbReference type="RefSeq" id="WP_189400384.1">
    <property type="nucleotide sequence ID" value="NZ_BMXA01000003.1"/>
</dbReference>
<reference evidence="2" key="2">
    <citation type="submission" date="2020-09" db="EMBL/GenBank/DDBJ databases">
        <authorList>
            <person name="Sun Q."/>
            <person name="Kim S."/>
        </authorList>
    </citation>
    <scope>NUCLEOTIDE SEQUENCE</scope>
    <source>
        <strain evidence="2">KCTC 12711</strain>
    </source>
</reference>
<organism evidence="2 3">
    <name type="scientific">Arenicella chitinivorans</name>
    <dbReference type="NCBI Taxonomy" id="1329800"/>
    <lineage>
        <taxon>Bacteria</taxon>
        <taxon>Pseudomonadati</taxon>
        <taxon>Pseudomonadota</taxon>
        <taxon>Gammaproteobacteria</taxon>
        <taxon>Arenicellales</taxon>
        <taxon>Arenicellaceae</taxon>
        <taxon>Arenicella</taxon>
    </lineage>
</organism>
<keyword evidence="1" id="KW-0472">Membrane</keyword>
<sequence length="76" mass="8340">MRYREGEIPPEQLAVNASNDMLLLTAVLGVLIGVVLSVMGHKGKQLWMLVWGIGLVFCSAYLGISIAFDWKPFGAF</sequence>
<evidence type="ECO:0000313" key="2">
    <source>
        <dbReference type="EMBL" id="GHA10051.1"/>
    </source>
</evidence>
<evidence type="ECO:0000256" key="1">
    <source>
        <dbReference type="SAM" id="Phobius"/>
    </source>
</evidence>
<dbReference type="Proteomes" id="UP000614811">
    <property type="component" value="Unassembled WGS sequence"/>
</dbReference>
<dbReference type="AlphaFoldDB" id="A0A918RRY7"/>
<keyword evidence="1" id="KW-0812">Transmembrane</keyword>
<keyword evidence="1" id="KW-1133">Transmembrane helix</keyword>
<reference evidence="2" key="1">
    <citation type="journal article" date="2014" name="Int. J. Syst. Evol. Microbiol.">
        <title>Complete genome sequence of Corynebacterium casei LMG S-19264T (=DSM 44701T), isolated from a smear-ripened cheese.</title>
        <authorList>
            <consortium name="US DOE Joint Genome Institute (JGI-PGF)"/>
            <person name="Walter F."/>
            <person name="Albersmeier A."/>
            <person name="Kalinowski J."/>
            <person name="Ruckert C."/>
        </authorList>
    </citation>
    <scope>NUCLEOTIDE SEQUENCE</scope>
    <source>
        <strain evidence="2">KCTC 12711</strain>
    </source>
</reference>
<name>A0A918RRY7_9GAMM</name>
<comment type="caution">
    <text evidence="2">The sequence shown here is derived from an EMBL/GenBank/DDBJ whole genome shotgun (WGS) entry which is preliminary data.</text>
</comment>
<proteinExistence type="predicted"/>
<keyword evidence="3" id="KW-1185">Reference proteome</keyword>